<evidence type="ECO:0000313" key="1">
    <source>
        <dbReference type="EMBL" id="KYN26435.1"/>
    </source>
</evidence>
<protein>
    <recommendedName>
        <fullName evidence="3">Phosphoglycerate mutase</fullName>
    </recommendedName>
</protein>
<accession>A0A151JKZ6</accession>
<sequence>MSSKEIYLLRHGKTTAPPGLYGAIDAKVDPKMQHAIASALCEQLMQEQGVSAHSDCHVSAEPLPSVG</sequence>
<evidence type="ECO:0008006" key="3">
    <source>
        <dbReference type="Google" id="ProtNLM"/>
    </source>
</evidence>
<dbReference type="AlphaFoldDB" id="A0A151JKZ6"/>
<reference evidence="2" key="1">
    <citation type="submission" date="2015-12" db="EMBL/GenBank/DDBJ databases">
        <authorList>
            <person name="Tarr C.L."/>
            <person name="Gladney L.M."/>
        </authorList>
    </citation>
    <scope>NUCLEOTIDE SEQUENCE [LARGE SCALE GENOMIC DNA]</scope>
    <source>
        <strain evidence="2">2756-81</strain>
    </source>
</reference>
<evidence type="ECO:0000313" key="2">
    <source>
        <dbReference type="Proteomes" id="UP000075349"/>
    </source>
</evidence>
<proteinExistence type="predicted"/>
<dbReference type="Proteomes" id="UP000075349">
    <property type="component" value="Unassembled WGS sequence"/>
</dbReference>
<name>A0A151JKZ6_9VIBR</name>
<organism evidence="1 2">
    <name type="scientific">Vibrio cidicii</name>
    <dbReference type="NCBI Taxonomy" id="1763883"/>
    <lineage>
        <taxon>Bacteria</taxon>
        <taxon>Pseudomonadati</taxon>
        <taxon>Pseudomonadota</taxon>
        <taxon>Gammaproteobacteria</taxon>
        <taxon>Vibrionales</taxon>
        <taxon>Vibrionaceae</taxon>
        <taxon>Vibrio</taxon>
    </lineage>
</organism>
<dbReference type="EMBL" id="LOMK01000001">
    <property type="protein sequence ID" value="KYN26435.1"/>
    <property type="molecule type" value="Genomic_DNA"/>
</dbReference>
<gene>
    <name evidence="1" type="ORF">AUQ44_15620</name>
</gene>
<comment type="caution">
    <text evidence="1">The sequence shown here is derived from an EMBL/GenBank/DDBJ whole genome shotgun (WGS) entry which is preliminary data.</text>
</comment>